<evidence type="ECO:0000313" key="5">
    <source>
        <dbReference type="Proteomes" id="UP000507962"/>
    </source>
</evidence>
<keyword evidence="5" id="KW-1185">Reference proteome</keyword>
<feature type="region of interest" description="Disordered" evidence="1">
    <location>
        <begin position="156"/>
        <end position="183"/>
    </location>
</feature>
<dbReference type="PANTHER" id="PTHR35191:SF1">
    <property type="entry name" value="PROPHAGE SIDE TAIL FIBER PROTEIN HOMOLOG STFQ-RELATED"/>
    <property type="match status" value="1"/>
</dbReference>
<feature type="domain" description="Putative tail fiber protein gp53-like C-terminal" evidence="3">
    <location>
        <begin position="294"/>
        <end position="387"/>
    </location>
</feature>
<dbReference type="Pfam" id="PF21882">
    <property type="entry name" value="Gp53-like_C"/>
    <property type="match status" value="1"/>
</dbReference>
<evidence type="ECO:0000313" key="4">
    <source>
        <dbReference type="EMBL" id="VFQ42474.1"/>
    </source>
</evidence>
<dbReference type="InterPro" id="IPR051934">
    <property type="entry name" value="Phage_Tail_Fiber_Structural"/>
</dbReference>
<dbReference type="InterPro" id="IPR054075">
    <property type="entry name" value="Gp53-like_C"/>
</dbReference>
<dbReference type="PANTHER" id="PTHR35191">
    <property type="entry name" value="PROPHAGE SIDE TAIL FIBER PROTEIN HOMOLOG STFQ-RELATED"/>
    <property type="match status" value="1"/>
</dbReference>
<reference evidence="4 5" key="1">
    <citation type="submission" date="2019-03" db="EMBL/GenBank/DDBJ databases">
        <authorList>
            <person name="Nijsse B."/>
        </authorList>
    </citation>
    <scope>NUCLEOTIDE SEQUENCE [LARGE SCALE GENOMIC DNA]</scope>
    <source>
        <strain evidence="4">Desulfoluna butyratoxydans MSL71</strain>
    </source>
</reference>
<protein>
    <submittedName>
        <fullName evidence="4">Phage tail fibre protein</fullName>
    </submittedName>
</protein>
<dbReference type="InterPro" id="IPR022225">
    <property type="entry name" value="Phage_tail_fibre_N"/>
</dbReference>
<dbReference type="Gene3D" id="2.60.40.3940">
    <property type="match status" value="1"/>
</dbReference>
<dbReference type="Proteomes" id="UP000507962">
    <property type="component" value="Unassembled WGS sequence"/>
</dbReference>
<evidence type="ECO:0000256" key="1">
    <source>
        <dbReference type="SAM" id="MobiDB-lite"/>
    </source>
</evidence>
<feature type="domain" description="Phage tail fibre protein N-terminal" evidence="2">
    <location>
        <begin position="1"/>
        <end position="145"/>
    </location>
</feature>
<evidence type="ECO:0000259" key="3">
    <source>
        <dbReference type="Pfam" id="PF21882"/>
    </source>
</evidence>
<dbReference type="Pfam" id="PF12571">
    <property type="entry name" value="Phage_tail_fib"/>
    <property type="match status" value="1"/>
</dbReference>
<proteinExistence type="predicted"/>
<evidence type="ECO:0000259" key="2">
    <source>
        <dbReference type="Pfam" id="PF12571"/>
    </source>
</evidence>
<dbReference type="RefSeq" id="WP_180136724.1">
    <property type="nucleotide sequence ID" value="NZ_CAADHO010000001.1"/>
</dbReference>
<dbReference type="EMBL" id="CAADHO010000001">
    <property type="protein sequence ID" value="VFQ42474.1"/>
    <property type="molecule type" value="Genomic_DNA"/>
</dbReference>
<sequence>MSDFYTLWTDAGLQQIGASIAQDKKFTMPTAVVGDGGGNPVIPTKGMTDLKSPVWEGPISSITQSRTDENAFVYEFAVPLDAGPFTVREVGLKDESGTLCIVGNFPDTPKPVAADGSGRDMVIRIPVHFENADSISLTVDPLVVASNGDVDRKISAHNKHGESHRDIREALDDKTDQATETKRGTAAIATQDEVDAGESAVKVVVPARLKAWWESVRTWENIKEKPIVFPPSPHTHTPAQVGLGNIPNAISDSVINDSSEHLATSAAVKIAHDMALEANNYRSGENAYGWWEILPDGTIFQGGKVDPPTCVPTAKVDVTFPIRFPNKCETLTAVSGVSSSNYNAHSTYRKSRAYTSYGAPTNGGCHGQLFIDNYSGNGRIVWWFAKGK</sequence>
<name>A0A4U8YH51_9BACT</name>
<accession>A0A4U8YH51</accession>
<organism evidence="4 5">
    <name type="scientific">Desulfoluna butyratoxydans</name>
    <dbReference type="NCBI Taxonomy" id="231438"/>
    <lineage>
        <taxon>Bacteria</taxon>
        <taxon>Pseudomonadati</taxon>
        <taxon>Thermodesulfobacteriota</taxon>
        <taxon>Desulfobacteria</taxon>
        <taxon>Desulfobacterales</taxon>
        <taxon>Desulfolunaceae</taxon>
        <taxon>Desulfoluna</taxon>
    </lineage>
</organism>
<dbReference type="AlphaFoldDB" id="A0A4U8YH51"/>
<gene>
    <name evidence="4" type="ORF">MSL71_920</name>
</gene>